<gene>
    <name evidence="1" type="ORF">PHYSODRAFT_490584</name>
</gene>
<dbReference type="RefSeq" id="XP_009524052.1">
    <property type="nucleotide sequence ID" value="XM_009525757.1"/>
</dbReference>
<accession>G4ZC54</accession>
<dbReference type="KEGG" id="psoj:PHYSODRAFT_490584"/>
<name>G4ZC54_PHYSP</name>
<protein>
    <submittedName>
        <fullName evidence="1">Uncharacterized protein</fullName>
    </submittedName>
</protein>
<organism evidence="1 2">
    <name type="scientific">Phytophthora sojae (strain P6497)</name>
    <name type="common">Soybean stem and root rot agent</name>
    <name type="synonym">Phytophthora megasperma f. sp. glycines</name>
    <dbReference type="NCBI Taxonomy" id="1094619"/>
    <lineage>
        <taxon>Eukaryota</taxon>
        <taxon>Sar</taxon>
        <taxon>Stramenopiles</taxon>
        <taxon>Oomycota</taxon>
        <taxon>Peronosporomycetes</taxon>
        <taxon>Peronosporales</taxon>
        <taxon>Peronosporaceae</taxon>
        <taxon>Phytophthora</taxon>
    </lineage>
</organism>
<sequence length="57" mass="6464">PCELLWDGFSVCWNASVQLYTASINVLLQLLPPHANPVWWTGHVSLPLTLQHRSCHI</sequence>
<keyword evidence="2" id="KW-1185">Reference proteome</keyword>
<dbReference type="EMBL" id="JH159153">
    <property type="protein sequence ID" value="EGZ21335.1"/>
    <property type="molecule type" value="Genomic_DNA"/>
</dbReference>
<dbReference type="InParanoid" id="G4ZC54"/>
<evidence type="ECO:0000313" key="2">
    <source>
        <dbReference type="Proteomes" id="UP000002640"/>
    </source>
</evidence>
<feature type="non-terminal residue" evidence="1">
    <location>
        <position position="1"/>
    </location>
</feature>
<dbReference type="AlphaFoldDB" id="G4ZC54"/>
<dbReference type="Proteomes" id="UP000002640">
    <property type="component" value="Unassembled WGS sequence"/>
</dbReference>
<dbReference type="GeneID" id="20656591"/>
<proteinExistence type="predicted"/>
<reference evidence="1 2" key="1">
    <citation type="journal article" date="2006" name="Science">
        <title>Phytophthora genome sequences uncover evolutionary origins and mechanisms of pathogenesis.</title>
        <authorList>
            <person name="Tyler B.M."/>
            <person name="Tripathy S."/>
            <person name="Zhang X."/>
            <person name="Dehal P."/>
            <person name="Jiang R.H."/>
            <person name="Aerts A."/>
            <person name="Arredondo F.D."/>
            <person name="Baxter L."/>
            <person name="Bensasson D."/>
            <person name="Beynon J.L."/>
            <person name="Chapman J."/>
            <person name="Damasceno C.M."/>
            <person name="Dorrance A.E."/>
            <person name="Dou D."/>
            <person name="Dickerman A.W."/>
            <person name="Dubchak I.L."/>
            <person name="Garbelotto M."/>
            <person name="Gijzen M."/>
            <person name="Gordon S.G."/>
            <person name="Govers F."/>
            <person name="Grunwald N.J."/>
            <person name="Huang W."/>
            <person name="Ivors K.L."/>
            <person name="Jones R.W."/>
            <person name="Kamoun S."/>
            <person name="Krampis K."/>
            <person name="Lamour K.H."/>
            <person name="Lee M.K."/>
            <person name="McDonald W.H."/>
            <person name="Medina M."/>
            <person name="Meijer H.J."/>
            <person name="Nordberg E.K."/>
            <person name="Maclean D.J."/>
            <person name="Ospina-Giraldo M.D."/>
            <person name="Morris P.F."/>
            <person name="Phuntumart V."/>
            <person name="Putnam N.H."/>
            <person name="Rash S."/>
            <person name="Rose J.K."/>
            <person name="Sakihama Y."/>
            <person name="Salamov A.A."/>
            <person name="Savidor A."/>
            <person name="Scheuring C.F."/>
            <person name="Smith B.M."/>
            <person name="Sobral B.W."/>
            <person name="Terry A."/>
            <person name="Torto-Alalibo T.A."/>
            <person name="Win J."/>
            <person name="Xu Z."/>
            <person name="Zhang H."/>
            <person name="Grigoriev I.V."/>
            <person name="Rokhsar D.S."/>
            <person name="Boore J.L."/>
        </authorList>
    </citation>
    <scope>NUCLEOTIDE SEQUENCE [LARGE SCALE GENOMIC DNA]</scope>
    <source>
        <strain evidence="1 2">P6497</strain>
    </source>
</reference>
<evidence type="ECO:0000313" key="1">
    <source>
        <dbReference type="EMBL" id="EGZ21335.1"/>
    </source>
</evidence>